<dbReference type="PROSITE" id="PS50222">
    <property type="entry name" value="EF_HAND_2"/>
    <property type="match status" value="2"/>
</dbReference>
<dbReference type="EMBL" id="CAWYQH010000163">
    <property type="protein sequence ID" value="CAK8697553.1"/>
    <property type="molecule type" value="Genomic_DNA"/>
</dbReference>
<evidence type="ECO:0000256" key="16">
    <source>
        <dbReference type="ARBA" id="ARBA00047455"/>
    </source>
</evidence>
<dbReference type="SUPFAM" id="SSF47473">
    <property type="entry name" value="EF-hand"/>
    <property type="match status" value="1"/>
</dbReference>
<comment type="caution">
    <text evidence="23">The sequence shown here is derived from an EMBL/GenBank/DDBJ whole genome shotgun (WGS) entry which is preliminary data.</text>
</comment>
<keyword evidence="8" id="KW-0677">Repeat</keyword>
<gene>
    <name evidence="23" type="ORF">CVLEPA_LOCUS30757</name>
</gene>
<comment type="catalytic activity">
    <reaction evidence="16">
        <text>NADH + O2 + H(+) = H2O2 + NAD(+)</text>
        <dbReference type="Rhea" id="RHEA:11264"/>
        <dbReference type="ChEBI" id="CHEBI:15378"/>
        <dbReference type="ChEBI" id="CHEBI:15379"/>
        <dbReference type="ChEBI" id="CHEBI:16240"/>
        <dbReference type="ChEBI" id="CHEBI:57540"/>
        <dbReference type="ChEBI" id="CHEBI:57945"/>
        <dbReference type="EC" id="1.6.3.1"/>
    </reaction>
</comment>
<comment type="pathway">
    <text evidence="3">Hormone biosynthesis; thyroid hormone biosynthesis.</text>
</comment>
<feature type="domain" description="FAD-binding FR-type" evidence="22">
    <location>
        <begin position="1293"/>
        <end position="1398"/>
    </location>
</feature>
<keyword evidence="15" id="KW-0376">Hydrogen peroxide</keyword>
<dbReference type="Pfam" id="PF13833">
    <property type="entry name" value="EF-hand_8"/>
    <property type="match status" value="1"/>
</dbReference>
<keyword evidence="10" id="KW-0106">Calcium</keyword>
<evidence type="ECO:0000256" key="17">
    <source>
        <dbReference type="ARBA" id="ARBA00048762"/>
    </source>
</evidence>
<dbReference type="InterPro" id="IPR013130">
    <property type="entry name" value="Fe3_Rdtase_TM_dom"/>
</dbReference>
<feature type="transmembrane region" description="Helical" evidence="19">
    <location>
        <begin position="1204"/>
        <end position="1230"/>
    </location>
</feature>
<dbReference type="InterPro" id="IPR039261">
    <property type="entry name" value="FNR_nucleotide-bd"/>
</dbReference>
<evidence type="ECO:0000256" key="15">
    <source>
        <dbReference type="ARBA" id="ARBA00023324"/>
    </source>
</evidence>
<dbReference type="Gene3D" id="1.10.640.10">
    <property type="entry name" value="Haem peroxidase domain superfamily, animal type"/>
    <property type="match status" value="1"/>
</dbReference>
<dbReference type="InterPro" id="IPR002048">
    <property type="entry name" value="EF_hand_dom"/>
</dbReference>
<keyword evidence="9" id="KW-0274">FAD</keyword>
<reference evidence="23 24" key="1">
    <citation type="submission" date="2024-02" db="EMBL/GenBank/DDBJ databases">
        <authorList>
            <person name="Daric V."/>
            <person name="Darras S."/>
        </authorList>
    </citation>
    <scope>NUCLEOTIDE SEQUENCE [LARGE SCALE GENOMIC DNA]</scope>
</reference>
<dbReference type="PANTHER" id="PTHR11972:SF208">
    <property type="entry name" value="DUAL OXIDASE-LIKE PROTEIN"/>
    <property type="match status" value="1"/>
</dbReference>
<dbReference type="InterPro" id="IPR019791">
    <property type="entry name" value="Haem_peroxidase_animal"/>
</dbReference>
<dbReference type="Gene3D" id="2.40.30.10">
    <property type="entry name" value="Translation factors"/>
    <property type="match status" value="1"/>
</dbReference>
<comment type="subcellular location">
    <subcellularLocation>
        <location evidence="2">Apical cell membrane</location>
        <topology evidence="2">Multi-pass membrane protein</topology>
    </subcellularLocation>
</comment>
<keyword evidence="7 19" id="KW-0812">Transmembrane</keyword>
<dbReference type="Gene3D" id="3.40.50.80">
    <property type="entry name" value="Nucleotide-binding domain of ferredoxin-NADP reductase (FNR) module"/>
    <property type="match status" value="1"/>
</dbReference>
<evidence type="ECO:0000259" key="21">
    <source>
        <dbReference type="PROSITE" id="PS50222"/>
    </source>
</evidence>
<keyword evidence="14 19" id="KW-0472">Membrane</keyword>
<proteinExistence type="inferred from homology"/>
<feature type="domain" description="EF-hand" evidence="21">
    <location>
        <begin position="845"/>
        <end position="880"/>
    </location>
</feature>
<evidence type="ECO:0000256" key="4">
    <source>
        <dbReference type="ARBA" id="ARBA00005644"/>
    </source>
</evidence>
<dbReference type="InterPro" id="IPR050369">
    <property type="entry name" value="RBOH/FRE"/>
</dbReference>
<evidence type="ECO:0000256" key="14">
    <source>
        <dbReference type="ARBA" id="ARBA00023136"/>
    </source>
</evidence>
<keyword evidence="24" id="KW-1185">Reference proteome</keyword>
<evidence type="ECO:0000256" key="3">
    <source>
        <dbReference type="ARBA" id="ARBA00005197"/>
    </source>
</evidence>
<dbReference type="PANTHER" id="PTHR11972">
    <property type="entry name" value="NADPH OXIDASE"/>
    <property type="match status" value="1"/>
</dbReference>
<feature type="transmembrane region" description="Helical" evidence="19">
    <location>
        <begin position="1156"/>
        <end position="1177"/>
    </location>
</feature>
<evidence type="ECO:0000313" key="24">
    <source>
        <dbReference type="Proteomes" id="UP001642483"/>
    </source>
</evidence>
<dbReference type="PROSITE" id="PS51384">
    <property type="entry name" value="FAD_FR"/>
    <property type="match status" value="1"/>
</dbReference>
<dbReference type="InterPro" id="IPR037120">
    <property type="entry name" value="Haem_peroxidase_sf_animal"/>
</dbReference>
<feature type="domain" description="EF-hand" evidence="21">
    <location>
        <begin position="881"/>
        <end position="916"/>
    </location>
</feature>
<feature type="transmembrane region" description="Helical" evidence="19">
    <location>
        <begin position="1104"/>
        <end position="1127"/>
    </location>
</feature>
<name>A0ABP0H0P0_CLALP</name>
<accession>A0ABP0H0P0</accession>
<dbReference type="SUPFAM" id="SSF52343">
    <property type="entry name" value="Ferredoxin reductase-like, C-terminal NADP-linked domain"/>
    <property type="match status" value="1"/>
</dbReference>
<dbReference type="SUPFAM" id="SSF63380">
    <property type="entry name" value="Riboflavin synthase domain-like"/>
    <property type="match status" value="1"/>
</dbReference>
<dbReference type="SFLD" id="SFLDG01169">
    <property type="entry name" value="NADPH_oxidase_subgroup_(NOX)"/>
    <property type="match status" value="1"/>
</dbReference>
<keyword evidence="12 19" id="KW-1133">Transmembrane helix</keyword>
<evidence type="ECO:0000256" key="9">
    <source>
        <dbReference type="ARBA" id="ARBA00022827"/>
    </source>
</evidence>
<evidence type="ECO:0000313" key="23">
    <source>
        <dbReference type="EMBL" id="CAK8697553.1"/>
    </source>
</evidence>
<evidence type="ECO:0000256" key="12">
    <source>
        <dbReference type="ARBA" id="ARBA00022989"/>
    </source>
</evidence>
<dbReference type="InterPro" id="IPR018247">
    <property type="entry name" value="EF_Hand_1_Ca_BS"/>
</dbReference>
<sequence length="1573" mass="178720">MFYTVFVLHFAAIAVQGKEFPPYNGWFNNRGNPDSGTPDSILSRRLSPHYQDGVYFPSGWNRPNPRTISLNLTSGTPGLPSSDGKTALFYFFGQHVMQEIVDSTRPGCPPEFFNIRIPAGDSSFDPGNTGTVAIPYQRSRYQTSNSGYSPNHPRDQLNEVTSFLDGSAIYGHARAWVDKLRLFARNCTNRPDTNIFASQYGTADCRGELRSVNDLGEFPELNIQGLPLNNPVPPTTRNVQDAKRLHQTGGRNINENPFLLAIDVIWFRHHNWLARNIGKLHSDWSEEKVFQEARIQNVATYQKIVFYDWLPYLLGSCPTSSAEMCQNLTAYTEYSNGVSVAISNVFEAAAKHYDVTMAPPGVFRRSKYNNGGCVFRNTSSDPLRVCNTYWNGNEIFQESNIAEVIMGMASQILEKEDHIVTSDLLNFYHGPLEFSRRDLVALIIQQGRDHGLPDYNTAREELGLTRRSTFEEINPTLFASYPSLLSWMETIYGGDLDSVDLFVGGMLETGDDKPGELFRLIIQDQFVRLRNGDRFWFENTRNSLFNETEVAAIHQVTFRDVILRTNPSLNESVDIQDNPFFWNSMNDTRLLCPQPFQIDGPNHTWTTTCTTLETYDYFSGSEASYAIVFAAIGLFVLFSLLLMYLLGKRQEKRVLSLKKRVISKHKVSLRNSGIEATFAIEILGENKTQEVQVILGPSKQIVVKNATGNRKLQTFMLDDNIEIYTTTAGTSMFVRTKKATYDMVLSFTDLDSLYEFVAKLKSFVTSHGVDAKEEDLGSYRVLLQEANTKQKRDELLKIFFKAALAQAVKMSKDRSAGWTWSKEAAKLINVGISKEEFAQYLKLKPNSSFVEQMFSVADVDDDGEVSFREFLNIVVLFTKGSAKDKARLMFDMYDLDKSGELSREEFQVMLKSMVEMVDASVELEQIDELVKQMMTSYGLGSKQSLTLEDFQKMMSQYSSDLSEASLNIPGNTAPRANLSISITGPIANPNQESAEKPKPKYQKTTGTTKIRKARMTLKRLEKESSEVPIQRRHTKHVKSVQVVQEEYTESKLKRRWIAFIKWNQNNSQQIFWATLYILLTAGVFLQAFFAVASNQASGLSRIGSWVMALARASAAGLMFNFSTLLLTMSRNTITLLRETFLHLYIPFDSAIPMHKLVAWMALFFTGVHVIAHGINFYSISTQSPADLLCLFRDYWYPSNYLPSFVFWAFQTITGITGIILTLIVIVMYIFASDFARRKIFHWFQLTHKFGFVALYFFSVLHGSGTLISSPRFYLYFLPFGMIYTLDTLYSISRKRIEIAVVKAELLPSDVTHLEFKRPSNFDYKAGQWVRIACLAQSPSEYHPFTLSSAPHEETLKLHIRAVGPWTMNLRSIYNRETLGDSPYPKLFLDGPFGEGHQDWYKYDVSVLVGGGIGVTPFASILKDLVNTTQSGKAVTCKAVYFIWVTRDQKQYEWLTDIIAEVESKDKKMILNTHIFITQFPQKFDLRTTMLYICEQHFQKFAGKSLFTGLRATTHFGRPDFKHFLISLADEHTAVKKFGVFSCGPSPMTNSVDKACSTLNKFQGPSYSHHFENF</sequence>
<dbReference type="InterPro" id="IPR013121">
    <property type="entry name" value="Fe_red_NAD-bd_6"/>
</dbReference>
<keyword evidence="13" id="KW-0560">Oxidoreductase</keyword>
<comment type="function">
    <text evidence="1">Generates hydrogen peroxide which is required for the activity of thyroid peroxidase/TPO and lactoperoxidase/LPO. Plays a role in thyroid hormones synthesis and lactoperoxidase-mediated antimicrobial defense at the surface of mucosa. May have its own peroxidase activity through its N-terminal peroxidase-like domain.</text>
</comment>
<dbReference type="Pfam" id="PF03098">
    <property type="entry name" value="An_peroxidase"/>
    <property type="match status" value="1"/>
</dbReference>
<feature type="transmembrane region" description="Helical" evidence="19">
    <location>
        <begin position="1070"/>
        <end position="1092"/>
    </location>
</feature>
<comment type="catalytic activity">
    <reaction evidence="17">
        <text>NADPH + O2 + H(+) = H2O2 + NADP(+)</text>
        <dbReference type="Rhea" id="RHEA:11260"/>
        <dbReference type="ChEBI" id="CHEBI:15378"/>
        <dbReference type="ChEBI" id="CHEBI:15379"/>
        <dbReference type="ChEBI" id="CHEBI:16240"/>
        <dbReference type="ChEBI" id="CHEBI:57783"/>
        <dbReference type="ChEBI" id="CHEBI:58349"/>
        <dbReference type="EC" id="1.6.3.1"/>
    </reaction>
</comment>
<keyword evidence="11" id="KW-0521">NADP</keyword>
<dbReference type="CDD" id="cd06186">
    <property type="entry name" value="NOX_Duox_like_FAD_NADP"/>
    <property type="match status" value="1"/>
</dbReference>
<evidence type="ECO:0000256" key="10">
    <source>
        <dbReference type="ARBA" id="ARBA00022837"/>
    </source>
</evidence>
<dbReference type="InterPro" id="IPR011992">
    <property type="entry name" value="EF-hand-dom_pair"/>
</dbReference>
<evidence type="ECO:0000256" key="7">
    <source>
        <dbReference type="ARBA" id="ARBA00022692"/>
    </source>
</evidence>
<dbReference type="InterPro" id="IPR017927">
    <property type="entry name" value="FAD-bd_FR_type"/>
</dbReference>
<dbReference type="SFLD" id="SFLDS00052">
    <property type="entry name" value="Ferric_Reductase_Domain"/>
    <property type="match status" value="1"/>
</dbReference>
<dbReference type="PRINTS" id="PR00457">
    <property type="entry name" value="ANPEROXIDASE"/>
</dbReference>
<dbReference type="CDD" id="cd00051">
    <property type="entry name" value="EFh"/>
    <property type="match status" value="2"/>
</dbReference>
<keyword evidence="15" id="KW-0575">Peroxidase</keyword>
<dbReference type="InterPro" id="IPR010255">
    <property type="entry name" value="Haem_peroxidase_sf"/>
</dbReference>
<dbReference type="Gene3D" id="1.10.238.10">
    <property type="entry name" value="EF-hand"/>
    <property type="match status" value="1"/>
</dbReference>
<dbReference type="Pfam" id="PF08030">
    <property type="entry name" value="NAD_binding_6"/>
    <property type="match status" value="1"/>
</dbReference>
<evidence type="ECO:0000256" key="6">
    <source>
        <dbReference type="ARBA" id="ARBA00022630"/>
    </source>
</evidence>
<feature type="region of interest" description="Disordered" evidence="18">
    <location>
        <begin position="986"/>
        <end position="1005"/>
    </location>
</feature>
<feature type="transmembrane region" description="Helical" evidence="19">
    <location>
        <begin position="625"/>
        <end position="646"/>
    </location>
</feature>
<dbReference type="Pfam" id="PF13202">
    <property type="entry name" value="EF-hand_5"/>
    <property type="match status" value="1"/>
</dbReference>
<dbReference type="Pfam" id="PF08022">
    <property type="entry name" value="FAD_binding_8"/>
    <property type="match status" value="1"/>
</dbReference>
<protein>
    <recommendedName>
        <fullName evidence="5">NAD(P)H oxidase (H2O2-forming)</fullName>
        <ecNumber evidence="5">1.6.3.1</ecNumber>
    </recommendedName>
</protein>
<keyword evidence="6" id="KW-0285">Flavoprotein</keyword>
<evidence type="ECO:0000256" key="20">
    <source>
        <dbReference type="SAM" id="SignalP"/>
    </source>
</evidence>
<dbReference type="Pfam" id="PF01794">
    <property type="entry name" value="Ferric_reduct"/>
    <property type="match status" value="1"/>
</dbReference>
<evidence type="ECO:0000256" key="1">
    <source>
        <dbReference type="ARBA" id="ARBA00003796"/>
    </source>
</evidence>
<feature type="signal peptide" evidence="20">
    <location>
        <begin position="1"/>
        <end position="17"/>
    </location>
</feature>
<dbReference type="InterPro" id="IPR017938">
    <property type="entry name" value="Riboflavin_synthase-like_b-brl"/>
</dbReference>
<organism evidence="23 24">
    <name type="scientific">Clavelina lepadiformis</name>
    <name type="common">Light-bulb sea squirt</name>
    <name type="synonym">Ascidia lepadiformis</name>
    <dbReference type="NCBI Taxonomy" id="159417"/>
    <lineage>
        <taxon>Eukaryota</taxon>
        <taxon>Metazoa</taxon>
        <taxon>Chordata</taxon>
        <taxon>Tunicata</taxon>
        <taxon>Ascidiacea</taxon>
        <taxon>Aplousobranchia</taxon>
        <taxon>Clavelinidae</taxon>
        <taxon>Clavelina</taxon>
    </lineage>
</organism>
<feature type="chain" id="PRO_5046374033" description="NAD(P)H oxidase (H2O2-forming)" evidence="20">
    <location>
        <begin position="18"/>
        <end position="1573"/>
    </location>
</feature>
<evidence type="ECO:0000256" key="18">
    <source>
        <dbReference type="SAM" id="MobiDB-lite"/>
    </source>
</evidence>
<evidence type="ECO:0000256" key="19">
    <source>
        <dbReference type="SAM" id="Phobius"/>
    </source>
</evidence>
<evidence type="ECO:0000256" key="13">
    <source>
        <dbReference type="ARBA" id="ARBA00023002"/>
    </source>
</evidence>
<dbReference type="EC" id="1.6.3.1" evidence="5"/>
<dbReference type="Proteomes" id="UP001642483">
    <property type="component" value="Unassembled WGS sequence"/>
</dbReference>
<evidence type="ECO:0000256" key="2">
    <source>
        <dbReference type="ARBA" id="ARBA00004424"/>
    </source>
</evidence>
<evidence type="ECO:0000256" key="8">
    <source>
        <dbReference type="ARBA" id="ARBA00022737"/>
    </source>
</evidence>
<dbReference type="SMART" id="SM00054">
    <property type="entry name" value="EFh"/>
    <property type="match status" value="3"/>
</dbReference>
<dbReference type="InterPro" id="IPR013112">
    <property type="entry name" value="FAD-bd_8"/>
</dbReference>
<evidence type="ECO:0000256" key="11">
    <source>
        <dbReference type="ARBA" id="ARBA00022857"/>
    </source>
</evidence>
<dbReference type="PROSITE" id="PS00018">
    <property type="entry name" value="EF_HAND_1"/>
    <property type="match status" value="2"/>
</dbReference>
<keyword evidence="20" id="KW-0732">Signal</keyword>
<dbReference type="PROSITE" id="PS50292">
    <property type="entry name" value="PEROXIDASE_3"/>
    <property type="match status" value="1"/>
</dbReference>
<dbReference type="SFLD" id="SFLDG01168">
    <property type="entry name" value="Ferric_reductase_subgroup_(FRE"/>
    <property type="match status" value="1"/>
</dbReference>
<evidence type="ECO:0000259" key="22">
    <source>
        <dbReference type="PROSITE" id="PS51384"/>
    </source>
</evidence>
<dbReference type="SUPFAM" id="SSF48113">
    <property type="entry name" value="Heme-dependent peroxidases"/>
    <property type="match status" value="1"/>
</dbReference>
<evidence type="ECO:0000256" key="5">
    <source>
        <dbReference type="ARBA" id="ARBA00012698"/>
    </source>
</evidence>
<comment type="similarity">
    <text evidence="4">In the N-terminal section; belongs to the peroxidase family.</text>
</comment>